<dbReference type="GO" id="GO:0016740">
    <property type="term" value="F:transferase activity"/>
    <property type="evidence" value="ECO:0007669"/>
    <property type="project" value="UniProtKB-KW"/>
</dbReference>
<accession>A0A2N9VQS9</accession>
<dbReference type="InterPro" id="IPR050834">
    <property type="entry name" value="Glycosyltransf_2"/>
</dbReference>
<feature type="domain" description="Glycosyltransferase 2-like" evidence="1">
    <location>
        <begin position="12"/>
        <end position="120"/>
    </location>
</feature>
<gene>
    <name evidence="2" type="ORF">B5P45_22475</name>
</gene>
<dbReference type="AlphaFoldDB" id="A0A2N9VQS9"/>
<dbReference type="Proteomes" id="UP000232163">
    <property type="component" value="Unassembled WGS sequence"/>
</dbReference>
<dbReference type="InterPro" id="IPR029044">
    <property type="entry name" value="Nucleotide-diphossugar_trans"/>
</dbReference>
<protein>
    <submittedName>
        <fullName evidence="2">Glycosyl transferase family A</fullName>
    </submittedName>
</protein>
<evidence type="ECO:0000313" key="2">
    <source>
        <dbReference type="EMBL" id="PIO41847.1"/>
    </source>
</evidence>
<dbReference type="Gene3D" id="3.90.550.10">
    <property type="entry name" value="Spore Coat Polysaccharide Biosynthesis Protein SpsA, Chain A"/>
    <property type="match status" value="1"/>
</dbReference>
<dbReference type="PANTHER" id="PTHR43685:SF2">
    <property type="entry name" value="GLYCOSYLTRANSFERASE 2-LIKE DOMAIN-CONTAINING PROTEIN"/>
    <property type="match status" value="1"/>
</dbReference>
<dbReference type="CDD" id="cd00761">
    <property type="entry name" value="Glyco_tranf_GTA_type"/>
    <property type="match status" value="1"/>
</dbReference>
<dbReference type="InterPro" id="IPR001173">
    <property type="entry name" value="Glyco_trans_2-like"/>
</dbReference>
<proteinExistence type="predicted"/>
<comment type="caution">
    <text evidence="2">The sequence shown here is derived from an EMBL/GenBank/DDBJ whole genome shotgun (WGS) entry which is preliminary data.</text>
</comment>
<dbReference type="Pfam" id="PF00535">
    <property type="entry name" value="Glycos_transf_2"/>
    <property type="match status" value="1"/>
</dbReference>
<evidence type="ECO:0000313" key="3">
    <source>
        <dbReference type="Proteomes" id="UP000232163"/>
    </source>
</evidence>
<name>A0A2N9VQS9_9HYPH</name>
<dbReference type="PANTHER" id="PTHR43685">
    <property type="entry name" value="GLYCOSYLTRANSFERASE"/>
    <property type="match status" value="1"/>
</dbReference>
<keyword evidence="2" id="KW-0808">Transferase</keyword>
<reference evidence="2 3" key="1">
    <citation type="journal article" date="2017" name="Int J Environ Stud">
        <title>Does the Miocene-Pliocene relict legume Oxytropis triphylla form nitrogen-fixing nodules with a combination of bacterial strains?</title>
        <authorList>
            <person name="Safronova V."/>
            <person name="Belimov A."/>
            <person name="Sazanova A."/>
            <person name="Kuznetsova I."/>
            <person name="Popova J."/>
            <person name="Andronov E."/>
            <person name="Verkhozina A."/>
            <person name="Tikhonovich I."/>
        </authorList>
    </citation>
    <scope>NUCLEOTIDE SEQUENCE [LARGE SCALE GENOMIC DNA]</scope>
    <source>
        <strain evidence="2 3">Tri-38</strain>
    </source>
</reference>
<dbReference type="SUPFAM" id="SSF53448">
    <property type="entry name" value="Nucleotide-diphospho-sugar transferases"/>
    <property type="match status" value="1"/>
</dbReference>
<dbReference type="OrthoDB" id="9806521at2"/>
<sequence length="338" mass="37087">MSGEFVSSVCTIIAARNASSTIAAAISSALNDPHVSEVIVVDDASTDATADTARASDDGSGRLKVIRFDINKGPAAARNYAIECSSAPIISVLDADDFFIEGRFAQLLSVTNWDIIADNIVFIREQSLPDFDRRCVPRFGGAPWALDLATFAERNISSRHRQRGELGFLKPLIRREFLTRHNLRYNENLRLGEDYDLYAWALAFGARFLVISNCGYGAVVRSDSLSGRHSTGDLKNLAEAAQLLLKSGILSRQAARAVGAHARHVRSKYDHRRFLDVKARQGLAAAVVMSVRDPATILPIAHAILLDKYGGLARLWHSERALSGNDGKPRYLFDHPTI</sequence>
<dbReference type="EMBL" id="MZMT01000053">
    <property type="protein sequence ID" value="PIO41847.1"/>
    <property type="molecule type" value="Genomic_DNA"/>
</dbReference>
<keyword evidence="3" id="KW-1185">Reference proteome</keyword>
<evidence type="ECO:0000259" key="1">
    <source>
        <dbReference type="Pfam" id="PF00535"/>
    </source>
</evidence>
<organism evidence="2 3">
    <name type="scientific">Phyllobacterium zundukense</name>
    <dbReference type="NCBI Taxonomy" id="1867719"/>
    <lineage>
        <taxon>Bacteria</taxon>
        <taxon>Pseudomonadati</taxon>
        <taxon>Pseudomonadota</taxon>
        <taxon>Alphaproteobacteria</taxon>
        <taxon>Hyphomicrobiales</taxon>
        <taxon>Phyllobacteriaceae</taxon>
        <taxon>Phyllobacterium</taxon>
    </lineage>
</organism>